<feature type="compositionally biased region" description="Low complexity" evidence="3">
    <location>
        <begin position="107"/>
        <end position="125"/>
    </location>
</feature>
<accession>A0A8S0VS95</accession>
<dbReference type="OrthoDB" id="5373615at2759"/>
<dbReference type="PROSITE" id="PS51938">
    <property type="entry name" value="SUZ_C"/>
    <property type="match status" value="1"/>
</dbReference>
<evidence type="ECO:0000256" key="1">
    <source>
        <dbReference type="ARBA" id="ARBA00007124"/>
    </source>
</evidence>
<reference evidence="6 7" key="1">
    <citation type="submission" date="2020-01" db="EMBL/GenBank/DDBJ databases">
        <authorList>
            <person name="Gupta K D."/>
        </authorList>
    </citation>
    <scope>NUCLEOTIDE SEQUENCE [LARGE SCALE GENOMIC DNA]</scope>
</reference>
<organism evidence="6 7">
    <name type="scientific">Cyclocybe aegerita</name>
    <name type="common">Black poplar mushroom</name>
    <name type="synonym">Agrocybe aegerita</name>
    <dbReference type="NCBI Taxonomy" id="1973307"/>
    <lineage>
        <taxon>Eukaryota</taxon>
        <taxon>Fungi</taxon>
        <taxon>Dikarya</taxon>
        <taxon>Basidiomycota</taxon>
        <taxon>Agaricomycotina</taxon>
        <taxon>Agaricomycetes</taxon>
        <taxon>Agaricomycetidae</taxon>
        <taxon>Agaricales</taxon>
        <taxon>Agaricineae</taxon>
        <taxon>Bolbitiaceae</taxon>
        <taxon>Cyclocybe</taxon>
    </lineage>
</organism>
<dbReference type="InterPro" id="IPR024771">
    <property type="entry name" value="SUZ"/>
</dbReference>
<feature type="domain" description="SUZ-C" evidence="5">
    <location>
        <begin position="149"/>
        <end position="202"/>
    </location>
</feature>
<dbReference type="PROSITE" id="PS51673">
    <property type="entry name" value="SUZ"/>
    <property type="match status" value="1"/>
</dbReference>
<feature type="compositionally biased region" description="Basic and acidic residues" evidence="3">
    <location>
        <begin position="59"/>
        <end position="73"/>
    </location>
</feature>
<feature type="compositionally biased region" description="Acidic residues" evidence="3">
    <location>
        <begin position="42"/>
        <end position="51"/>
    </location>
</feature>
<keyword evidence="7" id="KW-1185">Reference proteome</keyword>
<evidence type="ECO:0000313" key="7">
    <source>
        <dbReference type="Proteomes" id="UP000467700"/>
    </source>
</evidence>
<dbReference type="Pfam" id="PF12752">
    <property type="entry name" value="SUZ"/>
    <property type="match status" value="1"/>
</dbReference>
<dbReference type="PANTHER" id="PTHR31796:SF2">
    <property type="entry name" value="SUZ DOMAIN-CONTAINING PROTEIN 1"/>
    <property type="match status" value="1"/>
</dbReference>
<comment type="similarity">
    <text evidence="1">Belongs to the SZRD1 family.</text>
</comment>
<feature type="domain" description="SUZ" evidence="4">
    <location>
        <begin position="74"/>
        <end position="147"/>
    </location>
</feature>
<evidence type="ECO:0000259" key="4">
    <source>
        <dbReference type="PROSITE" id="PS51673"/>
    </source>
</evidence>
<evidence type="ECO:0000256" key="3">
    <source>
        <dbReference type="SAM" id="MobiDB-lite"/>
    </source>
</evidence>
<dbReference type="InterPro" id="IPR024642">
    <property type="entry name" value="SUZ-C"/>
</dbReference>
<name>A0A8S0VS95_CYCAE</name>
<dbReference type="Proteomes" id="UP000467700">
    <property type="component" value="Unassembled WGS sequence"/>
</dbReference>
<dbReference type="InterPro" id="IPR039228">
    <property type="entry name" value="SZRD1"/>
</dbReference>
<dbReference type="PANTHER" id="PTHR31796">
    <property type="entry name" value="SUZ DOMAIN-CONTAINING PROTEIN 1"/>
    <property type="match status" value="1"/>
</dbReference>
<evidence type="ECO:0000259" key="5">
    <source>
        <dbReference type="PROSITE" id="PS51938"/>
    </source>
</evidence>
<dbReference type="AlphaFoldDB" id="A0A8S0VS95"/>
<feature type="region of interest" description="Disordered" evidence="3">
    <location>
        <begin position="1"/>
        <end position="224"/>
    </location>
</feature>
<evidence type="ECO:0000313" key="6">
    <source>
        <dbReference type="EMBL" id="CAA7266249.1"/>
    </source>
</evidence>
<comment type="caution">
    <text evidence="6">The sequence shown here is derived from an EMBL/GenBank/DDBJ whole genome shotgun (WGS) entry which is preliminary data.</text>
</comment>
<feature type="compositionally biased region" description="Low complexity" evidence="3">
    <location>
        <begin position="16"/>
        <end position="26"/>
    </location>
</feature>
<evidence type="ECO:0000256" key="2">
    <source>
        <dbReference type="ARBA" id="ARBA00044802"/>
    </source>
</evidence>
<dbReference type="EMBL" id="CACVBS010000053">
    <property type="protein sequence ID" value="CAA7266249.1"/>
    <property type="molecule type" value="Genomic_DNA"/>
</dbReference>
<protein>
    <recommendedName>
        <fullName evidence="2">SUZ RNA-binding domain-containing</fullName>
    </recommendedName>
</protein>
<gene>
    <name evidence="6" type="ORF">AAE3_LOCUS8414</name>
</gene>
<feature type="compositionally biased region" description="Low complexity" evidence="3">
    <location>
        <begin position="81"/>
        <end position="90"/>
    </location>
</feature>
<feature type="compositionally biased region" description="Basic and acidic residues" evidence="3">
    <location>
        <begin position="128"/>
        <end position="142"/>
    </location>
</feature>
<proteinExistence type="inferred from homology"/>
<feature type="compositionally biased region" description="Pro residues" evidence="3">
    <location>
        <begin position="205"/>
        <end position="224"/>
    </location>
</feature>
<sequence length="224" mass="23629">MSRSADAWGDEPVPNSGSIASTSGSSVALKVKKPTKPVVRDDWEDDEEEEDVGRSVDAQNKKLWEDANSREYRPMPAVIISAGSSSSSSAPTLPLNQPPAMKILKRPSPSVSPSQSSSNANAASAETFQDREARYQAARERIFGPSSDSSPTEGSEKKKNPSSQKSTSPTSPPPPANKVVREPRGPNSGGISAGNQGFNERKARPPPNSSPISPAPPLSDAPAR</sequence>